<dbReference type="GO" id="GO:0009252">
    <property type="term" value="P:peptidoglycan biosynthetic process"/>
    <property type="evidence" value="ECO:0007669"/>
    <property type="project" value="UniProtKB-UniRule"/>
</dbReference>
<dbReference type="GO" id="GO:0071555">
    <property type="term" value="P:cell wall organization"/>
    <property type="evidence" value="ECO:0007669"/>
    <property type="project" value="UniProtKB-KW"/>
</dbReference>
<evidence type="ECO:0000256" key="4">
    <source>
        <dbReference type="ARBA" id="ARBA00004752"/>
    </source>
</evidence>
<dbReference type="InterPro" id="IPR016166">
    <property type="entry name" value="FAD-bd_PCMH"/>
</dbReference>
<dbReference type="InterPro" id="IPR003170">
    <property type="entry name" value="MurB"/>
</dbReference>
<dbReference type="EC" id="1.3.1.98" evidence="5 19"/>
<dbReference type="SUPFAM" id="SSF56194">
    <property type="entry name" value="Uridine diphospho-N-Acetylenolpyruvylglucosamine reductase, MurB, C-terminal domain"/>
    <property type="match status" value="1"/>
</dbReference>
<dbReference type="Gene3D" id="3.30.43.10">
    <property type="entry name" value="Uridine Diphospho-n-acetylenolpyruvylglucosamine Reductase, domain 2"/>
    <property type="match status" value="1"/>
</dbReference>
<dbReference type="Proteomes" id="UP000005695">
    <property type="component" value="Unassembled WGS sequence"/>
</dbReference>
<feature type="domain" description="FAD-binding PCMH-type" evidence="20">
    <location>
        <begin position="31"/>
        <end position="197"/>
    </location>
</feature>
<keyword evidence="11 19" id="KW-0521">NADP</keyword>
<keyword evidence="14 19" id="KW-0560">Oxidoreductase</keyword>
<keyword evidence="10 19" id="KW-0274">FAD</keyword>
<evidence type="ECO:0000256" key="17">
    <source>
        <dbReference type="ARBA" id="ARBA00031026"/>
    </source>
</evidence>
<protein>
    <recommendedName>
        <fullName evidence="6 19">UDP-N-acetylenolpyruvoylglucosamine reductase</fullName>
        <ecNumber evidence="5 19">1.3.1.98</ecNumber>
    </recommendedName>
    <alternativeName>
        <fullName evidence="17 19">UDP-N-acetylmuramate dehydrogenase</fullName>
    </alternativeName>
</protein>
<evidence type="ECO:0000256" key="13">
    <source>
        <dbReference type="ARBA" id="ARBA00022984"/>
    </source>
</evidence>
<proteinExistence type="inferred from homology"/>
<dbReference type="HAMAP" id="MF_00037">
    <property type="entry name" value="MurB"/>
    <property type="match status" value="1"/>
</dbReference>
<evidence type="ECO:0000256" key="14">
    <source>
        <dbReference type="ARBA" id="ARBA00023002"/>
    </source>
</evidence>
<dbReference type="OrthoDB" id="9804753at2"/>
<dbReference type="SUPFAM" id="SSF56176">
    <property type="entry name" value="FAD-binding/transporter-associated domain-like"/>
    <property type="match status" value="1"/>
</dbReference>
<feature type="active site" evidence="19">
    <location>
        <position position="177"/>
    </location>
</feature>
<sequence>MSNDWRTVLRQRICGDCLFDEPLAPLTTWKVGGATQCLVRPRHEEDLKVLSAVIQDAGVPWWVLGGGSNVLISDQGLPGVVVQLSHLSQIETQPEQRLSVGGGCSLAELVRTTVEQGLGGIEALAGIPGSVGGAVSGNAGAAGQQIGQRVVDARVWTPLEHHDVTTWSAEQCDFGYRHSALIPDHVVINVTLQLDHCSVEALRARSSEVLAHRRQAHNVGGPNAGSVFRNPPGQQAWRLIGDCGMRGVQVGKAQVSSQHANFIVNTGGATAEEIYQLIHKVQHAVARHHGVSLQPEVRLLGSFGEVDEE</sequence>
<comment type="catalytic activity">
    <reaction evidence="18 19">
        <text>UDP-N-acetyl-alpha-D-muramate + NADP(+) = UDP-N-acetyl-3-O-(1-carboxyvinyl)-alpha-D-glucosamine + NADPH + H(+)</text>
        <dbReference type="Rhea" id="RHEA:12248"/>
        <dbReference type="ChEBI" id="CHEBI:15378"/>
        <dbReference type="ChEBI" id="CHEBI:57783"/>
        <dbReference type="ChEBI" id="CHEBI:58349"/>
        <dbReference type="ChEBI" id="CHEBI:68483"/>
        <dbReference type="ChEBI" id="CHEBI:70757"/>
        <dbReference type="EC" id="1.3.1.98"/>
    </reaction>
</comment>
<keyword evidence="15 19" id="KW-0131">Cell cycle</keyword>
<evidence type="ECO:0000256" key="2">
    <source>
        <dbReference type="ARBA" id="ARBA00003921"/>
    </source>
</evidence>
<dbReference type="NCBIfam" id="NF010480">
    <property type="entry name" value="PRK13905.1"/>
    <property type="match status" value="1"/>
</dbReference>
<evidence type="ECO:0000256" key="10">
    <source>
        <dbReference type="ARBA" id="ARBA00022827"/>
    </source>
</evidence>
<evidence type="ECO:0000256" key="12">
    <source>
        <dbReference type="ARBA" id="ARBA00022960"/>
    </source>
</evidence>
<dbReference type="GO" id="GO:0051301">
    <property type="term" value="P:cell division"/>
    <property type="evidence" value="ECO:0007669"/>
    <property type="project" value="UniProtKB-KW"/>
</dbReference>
<evidence type="ECO:0000313" key="21">
    <source>
        <dbReference type="EMBL" id="EAT14875.1"/>
    </source>
</evidence>
<dbReference type="InterPro" id="IPR036635">
    <property type="entry name" value="MurB_C_sf"/>
</dbReference>
<organism evidence="21 22">
    <name type="scientific">Desulfuromonas acetoxidans (strain DSM 684 / 11070)</name>
    <dbReference type="NCBI Taxonomy" id="281689"/>
    <lineage>
        <taxon>Bacteria</taxon>
        <taxon>Pseudomonadati</taxon>
        <taxon>Thermodesulfobacteriota</taxon>
        <taxon>Desulfuromonadia</taxon>
        <taxon>Desulfuromonadales</taxon>
        <taxon>Desulfuromonadaceae</taxon>
        <taxon>Desulfuromonas</taxon>
    </lineage>
</organism>
<keyword evidence="16 19" id="KW-0961">Cell wall biogenesis/degradation</keyword>
<evidence type="ECO:0000256" key="18">
    <source>
        <dbReference type="ARBA" id="ARBA00048914"/>
    </source>
</evidence>
<dbReference type="InterPro" id="IPR016169">
    <property type="entry name" value="FAD-bd_PCMH_sub2"/>
</dbReference>
<dbReference type="Gene3D" id="3.90.78.10">
    <property type="entry name" value="UDP-N-acetylenolpyruvoylglucosamine reductase, C-terminal domain"/>
    <property type="match status" value="1"/>
</dbReference>
<dbReference type="InterPro" id="IPR016167">
    <property type="entry name" value="FAD-bd_PCMH_sub1"/>
</dbReference>
<dbReference type="PANTHER" id="PTHR21071:SF4">
    <property type="entry name" value="UDP-N-ACETYLENOLPYRUVOYLGLUCOSAMINE REDUCTASE"/>
    <property type="match status" value="1"/>
</dbReference>
<feature type="active site" evidence="19">
    <location>
        <position position="296"/>
    </location>
</feature>
<evidence type="ECO:0000256" key="11">
    <source>
        <dbReference type="ARBA" id="ARBA00022857"/>
    </source>
</evidence>
<evidence type="ECO:0000256" key="15">
    <source>
        <dbReference type="ARBA" id="ARBA00023306"/>
    </source>
</evidence>
<dbReference type="RefSeq" id="WP_006001971.1">
    <property type="nucleotide sequence ID" value="NZ_AAEW02000016.1"/>
</dbReference>
<keyword evidence="12 19" id="KW-0133">Cell shape</keyword>
<dbReference type="GO" id="GO:0008360">
    <property type="term" value="P:regulation of cell shape"/>
    <property type="evidence" value="ECO:0007669"/>
    <property type="project" value="UniProtKB-KW"/>
</dbReference>
<name>Q1JXB7_DESA6</name>
<comment type="function">
    <text evidence="2 19">Cell wall formation.</text>
</comment>
<comment type="cofactor">
    <cofactor evidence="1 19">
        <name>FAD</name>
        <dbReference type="ChEBI" id="CHEBI:57692"/>
    </cofactor>
</comment>
<dbReference type="GO" id="GO:0071949">
    <property type="term" value="F:FAD binding"/>
    <property type="evidence" value="ECO:0007669"/>
    <property type="project" value="InterPro"/>
</dbReference>
<dbReference type="EMBL" id="AAEW02000016">
    <property type="protein sequence ID" value="EAT14875.1"/>
    <property type="molecule type" value="Genomic_DNA"/>
</dbReference>
<reference evidence="21" key="2">
    <citation type="submission" date="2006-05" db="EMBL/GenBank/DDBJ databases">
        <title>Sequencing of the draft genome and assembly of Desulfuromonas acetoxidans DSM 684.</title>
        <authorList>
            <consortium name="US DOE Joint Genome Institute (JGI-PGF)"/>
            <person name="Copeland A."/>
            <person name="Lucas S."/>
            <person name="Lapidus A."/>
            <person name="Barry K."/>
            <person name="Detter J.C."/>
            <person name="Glavina del Rio T."/>
            <person name="Hammon N."/>
            <person name="Israni S."/>
            <person name="Dalin E."/>
            <person name="Tice H."/>
            <person name="Bruce D."/>
            <person name="Pitluck S."/>
            <person name="Richardson P."/>
        </authorList>
    </citation>
    <scope>NUCLEOTIDE SEQUENCE [LARGE SCALE GENOMIC DNA]</scope>
    <source>
        <strain evidence="21">DSM 684</strain>
    </source>
</reference>
<dbReference type="NCBIfam" id="TIGR00179">
    <property type="entry name" value="murB"/>
    <property type="match status" value="1"/>
</dbReference>
<evidence type="ECO:0000256" key="7">
    <source>
        <dbReference type="ARBA" id="ARBA00022490"/>
    </source>
</evidence>
<dbReference type="InterPro" id="IPR011601">
    <property type="entry name" value="MurB_C"/>
</dbReference>
<evidence type="ECO:0000256" key="1">
    <source>
        <dbReference type="ARBA" id="ARBA00001974"/>
    </source>
</evidence>
<feature type="active site" description="Proton donor" evidence="19">
    <location>
        <position position="226"/>
    </location>
</feature>
<comment type="subcellular location">
    <subcellularLocation>
        <location evidence="3 19">Cytoplasm</location>
    </subcellularLocation>
</comment>
<evidence type="ECO:0000256" key="3">
    <source>
        <dbReference type="ARBA" id="ARBA00004496"/>
    </source>
</evidence>
<dbReference type="UniPathway" id="UPA00219"/>
<accession>Q1JXB7</accession>
<evidence type="ECO:0000313" key="22">
    <source>
        <dbReference type="Proteomes" id="UP000005695"/>
    </source>
</evidence>
<dbReference type="InterPro" id="IPR036318">
    <property type="entry name" value="FAD-bd_PCMH-like_sf"/>
</dbReference>
<comment type="similarity">
    <text evidence="19">Belongs to the MurB family.</text>
</comment>
<keyword evidence="9 19" id="KW-0285">Flavoprotein</keyword>
<comment type="caution">
    <text evidence="21">The sequence shown here is derived from an EMBL/GenBank/DDBJ whole genome shotgun (WGS) entry which is preliminary data.</text>
</comment>
<comment type="pathway">
    <text evidence="4 19">Cell wall biogenesis; peptidoglycan biosynthesis.</text>
</comment>
<dbReference type="GO" id="GO:0005829">
    <property type="term" value="C:cytosol"/>
    <property type="evidence" value="ECO:0007669"/>
    <property type="project" value="TreeGrafter"/>
</dbReference>
<reference evidence="21" key="1">
    <citation type="submission" date="2006-05" db="EMBL/GenBank/DDBJ databases">
        <title>Annotation of the draft genome assembly of Desulfuromonas acetoxidans DSM 684.</title>
        <authorList>
            <consortium name="US DOE Joint Genome Institute (JGI-ORNL)"/>
            <person name="Larimer F."/>
            <person name="Land M."/>
            <person name="Hauser L."/>
        </authorList>
    </citation>
    <scope>NUCLEOTIDE SEQUENCE [LARGE SCALE GENOMIC DNA]</scope>
    <source>
        <strain evidence="21">DSM 684</strain>
    </source>
</reference>
<dbReference type="PANTHER" id="PTHR21071">
    <property type="entry name" value="UDP-N-ACETYLENOLPYRUVOYLGLUCOSAMINE REDUCTASE"/>
    <property type="match status" value="1"/>
</dbReference>
<evidence type="ECO:0000256" key="5">
    <source>
        <dbReference type="ARBA" id="ARBA00012518"/>
    </source>
</evidence>
<evidence type="ECO:0000256" key="16">
    <source>
        <dbReference type="ARBA" id="ARBA00023316"/>
    </source>
</evidence>
<evidence type="ECO:0000256" key="19">
    <source>
        <dbReference type="HAMAP-Rule" id="MF_00037"/>
    </source>
</evidence>
<evidence type="ECO:0000256" key="8">
    <source>
        <dbReference type="ARBA" id="ARBA00022618"/>
    </source>
</evidence>
<keyword evidence="13 19" id="KW-0573">Peptidoglycan synthesis</keyword>
<evidence type="ECO:0000256" key="6">
    <source>
        <dbReference type="ARBA" id="ARBA00015188"/>
    </source>
</evidence>
<dbReference type="Gene3D" id="3.30.465.10">
    <property type="match status" value="1"/>
</dbReference>
<keyword evidence="7 19" id="KW-0963">Cytoplasm</keyword>
<dbReference type="InterPro" id="IPR006094">
    <property type="entry name" value="Oxid_FAD_bind_N"/>
</dbReference>
<keyword evidence="22" id="KW-1185">Reference proteome</keyword>
<keyword evidence="8 19" id="KW-0132">Cell division</keyword>
<dbReference type="PROSITE" id="PS51387">
    <property type="entry name" value="FAD_PCMH"/>
    <property type="match status" value="1"/>
</dbReference>
<dbReference type="GO" id="GO:0008762">
    <property type="term" value="F:UDP-N-acetylmuramate dehydrogenase activity"/>
    <property type="evidence" value="ECO:0007669"/>
    <property type="project" value="UniProtKB-UniRule"/>
</dbReference>
<evidence type="ECO:0000256" key="9">
    <source>
        <dbReference type="ARBA" id="ARBA00022630"/>
    </source>
</evidence>
<gene>
    <name evidence="19" type="primary">murB</name>
    <name evidence="21" type="ORF">Dace_0884</name>
</gene>
<dbReference type="Pfam" id="PF02873">
    <property type="entry name" value="MurB_C"/>
    <property type="match status" value="1"/>
</dbReference>
<dbReference type="AlphaFoldDB" id="Q1JXB7"/>
<dbReference type="Pfam" id="PF01565">
    <property type="entry name" value="FAD_binding_4"/>
    <property type="match status" value="1"/>
</dbReference>
<evidence type="ECO:0000259" key="20">
    <source>
        <dbReference type="PROSITE" id="PS51387"/>
    </source>
</evidence>